<name>A0A928V7G6_9GAMM</name>
<gene>
    <name evidence="2" type="ORF">C4F51_15225</name>
</gene>
<reference evidence="2" key="1">
    <citation type="submission" date="2018-07" db="EMBL/GenBank/DDBJ databases">
        <title>Genome assembly of strain Ka43.</title>
        <authorList>
            <person name="Kukolya J."/>
            <person name="Nagy I."/>
            <person name="Horvath B."/>
            <person name="Toth A."/>
        </authorList>
    </citation>
    <scope>NUCLEOTIDE SEQUENCE</scope>
    <source>
        <strain evidence="2">KB43</strain>
    </source>
</reference>
<dbReference type="AlphaFoldDB" id="A0A928V7G6"/>
<protein>
    <submittedName>
        <fullName evidence="2">Uncharacterized protein</fullName>
    </submittedName>
</protein>
<evidence type="ECO:0000256" key="1">
    <source>
        <dbReference type="SAM" id="SignalP"/>
    </source>
</evidence>
<sequence length="122" mass="14161">MIAASLLLLGTAFSTTAFADEAWQQTVVDIAGVENYFREHCMMLEAGQTISYRYQSIYPLDFNIHHHPDNNTIFLYNEENRTSSRGEFHADNKDHFCFTWTNKVERGGEEWSVVLDYQVTNQ</sequence>
<dbReference type="Proteomes" id="UP000652567">
    <property type="component" value="Unassembled WGS sequence"/>
</dbReference>
<evidence type="ECO:0000313" key="2">
    <source>
        <dbReference type="EMBL" id="MBE8718535.1"/>
    </source>
</evidence>
<organism evidence="2 3">
    <name type="scientific">Cellvibrio polysaccharolyticus</name>
    <dbReference type="NCBI Taxonomy" id="2082724"/>
    <lineage>
        <taxon>Bacteria</taxon>
        <taxon>Pseudomonadati</taxon>
        <taxon>Pseudomonadota</taxon>
        <taxon>Gammaproteobacteria</taxon>
        <taxon>Cellvibrionales</taxon>
        <taxon>Cellvibrionaceae</taxon>
        <taxon>Cellvibrio</taxon>
    </lineage>
</organism>
<comment type="caution">
    <text evidence="2">The sequence shown here is derived from an EMBL/GenBank/DDBJ whole genome shotgun (WGS) entry which is preliminary data.</text>
</comment>
<evidence type="ECO:0000313" key="3">
    <source>
        <dbReference type="Proteomes" id="UP000652567"/>
    </source>
</evidence>
<feature type="signal peptide" evidence="1">
    <location>
        <begin position="1"/>
        <end position="19"/>
    </location>
</feature>
<keyword evidence="1" id="KW-0732">Signal</keyword>
<proteinExistence type="predicted"/>
<accession>A0A928V7G6</accession>
<dbReference type="EMBL" id="PRDL01000001">
    <property type="protein sequence ID" value="MBE8718535.1"/>
    <property type="molecule type" value="Genomic_DNA"/>
</dbReference>
<feature type="chain" id="PRO_5037680001" evidence="1">
    <location>
        <begin position="20"/>
        <end position="122"/>
    </location>
</feature>
<keyword evidence="3" id="KW-1185">Reference proteome</keyword>